<proteinExistence type="predicted"/>
<protein>
    <submittedName>
        <fullName evidence="2">Uncharacterized protein</fullName>
    </submittedName>
</protein>
<evidence type="ECO:0000313" key="2">
    <source>
        <dbReference type="EMBL" id="WNY27273.1"/>
    </source>
</evidence>
<gene>
    <name evidence="2" type="ORF">MsAm2_10650</name>
</gene>
<feature type="region of interest" description="Disordered" evidence="1">
    <location>
        <begin position="1"/>
        <end position="25"/>
    </location>
</feature>
<keyword evidence="3" id="KW-1185">Reference proteome</keyword>
<dbReference type="Proteomes" id="UP001304970">
    <property type="component" value="Chromosome"/>
</dbReference>
<sequence length="171" mass="19500">MKKTGDGHNCSCGGKHERKHEHEHEYERKHEHEYEHSGNHFSQEDACVCLHADSPADAESKATVSEMMILLDEFEKSTSGMIYGNFIKNESLQLYLVSILEKVQNKALSLDPDFISRHPKTDFSFLQTIQDQAVHPVLGLNAETLWDMIRLDVPFLNRSLNVIVNGCSHNH</sequence>
<name>A0AA96V8K4_9EURY</name>
<reference evidence="2 3" key="1">
    <citation type="submission" date="2023-07" db="EMBL/GenBank/DDBJ databases">
        <title>Closed genome sequence of Methanosarcinaceae archaeon Am2.</title>
        <authorList>
            <person name="Poehlein A."/>
            <person name="Protasov E."/>
            <person name="Platt K."/>
            <person name="Reeh H."/>
            <person name="Daniel R."/>
            <person name="Brune A."/>
        </authorList>
    </citation>
    <scope>NUCLEOTIDE SEQUENCE [LARGE SCALE GENOMIC DNA]</scope>
    <source>
        <strain evidence="2 3">Am2</strain>
    </source>
</reference>
<dbReference type="EMBL" id="CP131061">
    <property type="protein sequence ID" value="WNY27273.1"/>
    <property type="molecule type" value="Genomic_DNA"/>
</dbReference>
<organism evidence="2 3">
    <name type="scientific">Methanolapillus ohkumae</name>
    <dbReference type="NCBI Taxonomy" id="3028298"/>
    <lineage>
        <taxon>Archaea</taxon>
        <taxon>Methanobacteriati</taxon>
        <taxon>Methanobacteriota</taxon>
        <taxon>Stenosarchaea group</taxon>
        <taxon>Methanomicrobia</taxon>
        <taxon>Methanosarcinales</taxon>
        <taxon>Methanosarcinaceae</taxon>
        <taxon>Methanolapillus</taxon>
    </lineage>
</organism>
<evidence type="ECO:0000313" key="3">
    <source>
        <dbReference type="Proteomes" id="UP001304970"/>
    </source>
</evidence>
<dbReference type="RefSeq" id="WP_338097246.1">
    <property type="nucleotide sequence ID" value="NZ_CP131061.1"/>
</dbReference>
<accession>A0AA96V8K4</accession>
<dbReference type="GeneID" id="89228485"/>
<dbReference type="AlphaFoldDB" id="A0AA96V8K4"/>
<evidence type="ECO:0000256" key="1">
    <source>
        <dbReference type="SAM" id="MobiDB-lite"/>
    </source>
</evidence>